<protein>
    <recommendedName>
        <fullName evidence="2">AB hydrolase-1 domain-containing protein</fullName>
    </recommendedName>
</protein>
<dbReference type="PANTHER" id="PTHR43433">
    <property type="entry name" value="HYDROLASE, ALPHA/BETA FOLD FAMILY PROTEIN"/>
    <property type="match status" value="1"/>
</dbReference>
<dbReference type="InterPro" id="IPR026968">
    <property type="entry name" value="PcaD/CatD"/>
</dbReference>
<dbReference type="InterPro" id="IPR029058">
    <property type="entry name" value="AB_hydrolase_fold"/>
</dbReference>
<feature type="region of interest" description="Disordered" evidence="1">
    <location>
        <begin position="267"/>
        <end position="288"/>
    </location>
</feature>
<reference evidence="4" key="1">
    <citation type="journal article" date="2019" name="Int. J. Syst. Evol. Microbiol.">
        <title>The Global Catalogue of Microorganisms (GCM) 10K type strain sequencing project: providing services to taxonomists for standard genome sequencing and annotation.</title>
        <authorList>
            <consortium name="The Broad Institute Genomics Platform"/>
            <consortium name="The Broad Institute Genome Sequencing Center for Infectious Disease"/>
            <person name="Wu L."/>
            <person name="Ma J."/>
        </authorList>
    </citation>
    <scope>NUCLEOTIDE SEQUENCE [LARGE SCALE GENOMIC DNA]</scope>
    <source>
        <strain evidence="4">JCM 6307</strain>
    </source>
</reference>
<name>A0ABP5ZML0_9ACTN</name>
<dbReference type="Gene3D" id="3.40.50.1820">
    <property type="entry name" value="alpha/beta hydrolase"/>
    <property type="match status" value="1"/>
</dbReference>
<proteinExistence type="predicted"/>
<gene>
    <name evidence="3" type="ORF">GCM10010406_37670</name>
</gene>
<comment type="caution">
    <text evidence="3">The sequence shown here is derived from an EMBL/GenBank/DDBJ whole genome shotgun (WGS) entry which is preliminary data.</text>
</comment>
<dbReference type="PANTHER" id="PTHR43433:SF5">
    <property type="entry name" value="AB HYDROLASE-1 DOMAIN-CONTAINING PROTEIN"/>
    <property type="match status" value="1"/>
</dbReference>
<dbReference type="InterPro" id="IPR000073">
    <property type="entry name" value="AB_hydrolase_1"/>
</dbReference>
<organism evidence="3 4">
    <name type="scientific">Streptomyces thermolineatus</name>
    <dbReference type="NCBI Taxonomy" id="44033"/>
    <lineage>
        <taxon>Bacteria</taxon>
        <taxon>Bacillati</taxon>
        <taxon>Actinomycetota</taxon>
        <taxon>Actinomycetes</taxon>
        <taxon>Kitasatosporales</taxon>
        <taxon>Streptomycetaceae</taxon>
        <taxon>Streptomyces</taxon>
    </lineage>
</organism>
<dbReference type="NCBIfam" id="TIGR02427">
    <property type="entry name" value="protocat_pcaD"/>
    <property type="match status" value="1"/>
</dbReference>
<evidence type="ECO:0000313" key="4">
    <source>
        <dbReference type="Proteomes" id="UP001501358"/>
    </source>
</evidence>
<feature type="compositionally biased region" description="Low complexity" evidence="1">
    <location>
        <begin position="272"/>
        <end position="288"/>
    </location>
</feature>
<evidence type="ECO:0000259" key="2">
    <source>
        <dbReference type="Pfam" id="PF00561"/>
    </source>
</evidence>
<keyword evidence="4" id="KW-1185">Reference proteome</keyword>
<dbReference type="InterPro" id="IPR050471">
    <property type="entry name" value="AB_hydrolase"/>
</dbReference>
<accession>A0ABP5ZML0</accession>
<feature type="domain" description="AB hydrolase-1" evidence="2">
    <location>
        <begin position="23"/>
        <end position="249"/>
    </location>
</feature>
<dbReference type="Proteomes" id="UP001501358">
    <property type="component" value="Unassembled WGS sequence"/>
</dbReference>
<dbReference type="SUPFAM" id="SSF53474">
    <property type="entry name" value="alpha/beta-Hydrolases"/>
    <property type="match status" value="1"/>
</dbReference>
<dbReference type="Pfam" id="PF00561">
    <property type="entry name" value="Abhydrolase_1"/>
    <property type="match status" value="1"/>
</dbReference>
<dbReference type="RefSeq" id="WP_344384359.1">
    <property type="nucleotide sequence ID" value="NZ_BAAATA010000023.1"/>
</dbReference>
<dbReference type="PRINTS" id="PR00111">
    <property type="entry name" value="ABHYDROLASE"/>
</dbReference>
<evidence type="ECO:0000256" key="1">
    <source>
        <dbReference type="SAM" id="MobiDB-lite"/>
    </source>
</evidence>
<evidence type="ECO:0000313" key="3">
    <source>
        <dbReference type="EMBL" id="GAA2497621.1"/>
    </source>
</evidence>
<feature type="region of interest" description="Disordered" evidence="1">
    <location>
        <begin position="1"/>
        <end position="23"/>
    </location>
</feature>
<dbReference type="EMBL" id="BAAATA010000023">
    <property type="protein sequence ID" value="GAA2497621.1"/>
    <property type="molecule type" value="Genomic_DNA"/>
</dbReference>
<sequence>MSTAPAGPRPRLHHRADGPADAPPLLLGPALGTSLAVWDLQAPALARNHRVVRWDLPGHGGSPAGLLPPEGADVADLARLVLELADVLGIDRFACAGISLGGAVGAWLAVHHPGRIASLALVCSSARFSTPEVWHERAALVREKGTAALAESAARRWFTPALAGSPPAEALLDDLRAADPESYAACCDALAAFDIRSRLSDITAPTLVVAGRDDQAAPPADARDMVSHIRGAALTEIPGAAHLACVEKPAPVLAALLGHLADSADGAGGADGAAPGAAAAGPGERPGA</sequence>